<proteinExistence type="predicted"/>
<feature type="transmembrane region" description="Helical" evidence="1">
    <location>
        <begin position="159"/>
        <end position="181"/>
    </location>
</feature>
<feature type="transmembrane region" description="Helical" evidence="1">
    <location>
        <begin position="77"/>
        <end position="97"/>
    </location>
</feature>
<keyword evidence="3" id="KW-1185">Reference proteome</keyword>
<dbReference type="EMBL" id="JAQGLA010000016">
    <property type="protein sequence ID" value="MDA3626484.1"/>
    <property type="molecule type" value="Genomic_DNA"/>
</dbReference>
<feature type="transmembrane region" description="Helical" evidence="1">
    <location>
        <begin position="6"/>
        <end position="21"/>
    </location>
</feature>
<protein>
    <submittedName>
        <fullName evidence="2">Uncharacterized protein</fullName>
    </submittedName>
</protein>
<keyword evidence="1" id="KW-0472">Membrane</keyword>
<evidence type="ECO:0000313" key="2">
    <source>
        <dbReference type="EMBL" id="MDA3626484.1"/>
    </source>
</evidence>
<gene>
    <name evidence="2" type="ORF">OU415_13645</name>
</gene>
<accession>A0ABT4UZC7</accession>
<keyword evidence="1" id="KW-0812">Transmembrane</keyword>
<reference evidence="2 3" key="1">
    <citation type="submission" date="2022-11" db="EMBL/GenBank/DDBJ databases">
        <title>Draft genome sequence of Saccharopolyspora sp. WRP15-2 isolated from rhizosphere soils of wild rice in Thailand.</title>
        <authorList>
            <person name="Duangmal K."/>
            <person name="Kammanee S."/>
            <person name="Muangham S."/>
        </authorList>
    </citation>
    <scope>NUCLEOTIDE SEQUENCE [LARGE SCALE GENOMIC DNA]</scope>
    <source>
        <strain evidence="2 3">WRP15-2</strain>
    </source>
</reference>
<feature type="transmembrane region" description="Helical" evidence="1">
    <location>
        <begin position="52"/>
        <end position="71"/>
    </location>
</feature>
<name>A0ABT4UZC7_9PSEU</name>
<feature type="transmembrane region" description="Helical" evidence="1">
    <location>
        <begin position="118"/>
        <end position="139"/>
    </location>
</feature>
<evidence type="ECO:0000256" key="1">
    <source>
        <dbReference type="SAM" id="Phobius"/>
    </source>
</evidence>
<dbReference type="RefSeq" id="WP_270949080.1">
    <property type="nucleotide sequence ID" value="NZ_JAQGLA010000016.1"/>
</dbReference>
<evidence type="ECO:0000313" key="3">
    <source>
        <dbReference type="Proteomes" id="UP001210380"/>
    </source>
</evidence>
<dbReference type="Proteomes" id="UP001210380">
    <property type="component" value="Unassembled WGS sequence"/>
</dbReference>
<feature type="transmembrane region" description="Helical" evidence="1">
    <location>
        <begin position="247"/>
        <end position="268"/>
    </location>
</feature>
<organism evidence="2 3">
    <name type="scientific">Saccharopolyspora oryzae</name>
    <dbReference type="NCBI Taxonomy" id="2997343"/>
    <lineage>
        <taxon>Bacteria</taxon>
        <taxon>Bacillati</taxon>
        <taxon>Actinomycetota</taxon>
        <taxon>Actinomycetes</taxon>
        <taxon>Pseudonocardiales</taxon>
        <taxon>Pseudonocardiaceae</taxon>
        <taxon>Saccharopolyspora</taxon>
    </lineage>
</organism>
<feature type="transmembrane region" description="Helical" evidence="1">
    <location>
        <begin position="202"/>
        <end position="223"/>
    </location>
</feature>
<sequence length="280" mass="30754">MDLLFLSPVVLVVVALFWTDTQRGRKLLVKWGVPEPSEPQVKTALHYRRLRWACYPFLIAATALVTDWAVQLESYEILSIPAALLLSAAISELLALPTSKHAPPVRHPLFSLIPRWGAVLYGIALLTTIILGIVDLSAVGLARSALTSGPEGREPITSITFLLVATAVILLALAVVLRFSTTRSFSTDPAVDLALRTRSARVALALALVSQAVYVLPLTWWWIPAIALRVQMVLDDSTMDWARQLNYASGTLLTPFVLATLISWPLIAKPRSPRGILREH</sequence>
<comment type="caution">
    <text evidence="2">The sequence shown here is derived from an EMBL/GenBank/DDBJ whole genome shotgun (WGS) entry which is preliminary data.</text>
</comment>
<keyword evidence="1" id="KW-1133">Transmembrane helix</keyword>